<name>A0ABN6F556_9BACT</name>
<feature type="compositionally biased region" description="Polar residues" evidence="1">
    <location>
        <begin position="26"/>
        <end position="38"/>
    </location>
</feature>
<accession>A0ABN6F556</accession>
<keyword evidence="2" id="KW-0732">Signal</keyword>
<dbReference type="RefSeq" id="WP_236892671.1">
    <property type="nucleotide sequence ID" value="NZ_AP024488.1"/>
</dbReference>
<feature type="chain" id="PRO_5045626277" evidence="2">
    <location>
        <begin position="24"/>
        <end position="372"/>
    </location>
</feature>
<evidence type="ECO:0000313" key="4">
    <source>
        <dbReference type="Proteomes" id="UP001320148"/>
    </source>
</evidence>
<dbReference type="Proteomes" id="UP001320148">
    <property type="component" value="Chromosome"/>
</dbReference>
<evidence type="ECO:0000313" key="3">
    <source>
        <dbReference type="EMBL" id="BCS96350.1"/>
    </source>
</evidence>
<proteinExistence type="predicted"/>
<keyword evidence="4" id="KW-1185">Reference proteome</keyword>
<evidence type="ECO:0000256" key="2">
    <source>
        <dbReference type="SAM" id="SignalP"/>
    </source>
</evidence>
<feature type="signal peptide" evidence="2">
    <location>
        <begin position="1"/>
        <end position="23"/>
    </location>
</feature>
<reference evidence="3 4" key="1">
    <citation type="submission" date="2021-02" db="EMBL/GenBank/DDBJ databases">
        <title>Complete genome of Desulfoluna sp. strain ASN36.</title>
        <authorList>
            <person name="Takahashi A."/>
            <person name="Kojima H."/>
            <person name="Fukui M."/>
        </authorList>
    </citation>
    <scope>NUCLEOTIDE SEQUENCE [LARGE SCALE GENOMIC DNA]</scope>
    <source>
        <strain evidence="3 4">ASN36</strain>
    </source>
</reference>
<feature type="region of interest" description="Disordered" evidence="1">
    <location>
        <begin position="23"/>
        <end position="47"/>
    </location>
</feature>
<evidence type="ECO:0000256" key="1">
    <source>
        <dbReference type="SAM" id="MobiDB-lite"/>
    </source>
</evidence>
<dbReference type="EMBL" id="AP024488">
    <property type="protein sequence ID" value="BCS96350.1"/>
    <property type="molecule type" value="Genomic_DNA"/>
</dbReference>
<organism evidence="3 4">
    <name type="scientific">Desulfoluna limicola</name>
    <dbReference type="NCBI Taxonomy" id="2810562"/>
    <lineage>
        <taxon>Bacteria</taxon>
        <taxon>Pseudomonadati</taxon>
        <taxon>Thermodesulfobacteriota</taxon>
        <taxon>Desulfobacteria</taxon>
        <taxon>Desulfobacterales</taxon>
        <taxon>Desulfolunaceae</taxon>
        <taxon>Desulfoluna</taxon>
    </lineage>
</organism>
<sequence length="372" mass="42780">MKYRVLLLSLCLVSALGVATLHADQGDSSVPSSETSDLQDGGDSQKGYLDRLHEGSSAQVEKWSTIIDDKLVDMADYLAPSERRVEEDEERLSEEEVTRDNKQSVDSYFLKNKYLDEITGSYLRIRPEVLFSSREEIDLSLNISAQLKLSRSRKRFKLFINDLTDDNAKNIGSGDEESSRPEVGINYFAPERYGLTSKYSLGVRGIDPYVRARYTTEFQAGFWLIEPVQIVQYSVGDIYKEETQLYFDTQLSNLSLLRIYLGRGTEYDTPGMRYDASLSIFWAPMDNLGLSLTQYCNGSTKFEYTEDEQADPVVTEQMNGIYNFGTSMSVRQNFYRDWLFYEVHPGVNFHKKHEYKPNYTLLVFLDIYFGNI</sequence>
<protein>
    <submittedName>
        <fullName evidence="3">Uncharacterized protein</fullName>
    </submittedName>
</protein>
<gene>
    <name evidence="3" type="ORF">DSLASN_19820</name>
</gene>